<dbReference type="Gene3D" id="1.10.10.10">
    <property type="entry name" value="Winged helix-like DNA-binding domain superfamily/Winged helix DNA-binding domain"/>
    <property type="match status" value="1"/>
</dbReference>
<dbReference type="Pfam" id="PF24035">
    <property type="entry name" value="DUF7344"/>
    <property type="match status" value="2"/>
</dbReference>
<gene>
    <name evidence="3" type="ORF">EA473_02715</name>
</gene>
<dbReference type="EMBL" id="REGA01000002">
    <property type="protein sequence ID" value="RQG97011.1"/>
    <property type="molecule type" value="Genomic_DNA"/>
</dbReference>
<reference evidence="3 4" key="1">
    <citation type="submission" date="2018-10" db="EMBL/GenBank/DDBJ databases">
        <title>Natrarchaeobius chitinivorans gen. nov., sp. nov., and Natrarchaeobius haloalkaliphilus sp. nov., alkaliphilic, chitin-utilizing haloarchaea from hypersaline alkaline lakes.</title>
        <authorList>
            <person name="Sorokin D.Y."/>
            <person name="Elcheninov A.G."/>
            <person name="Kostrikina N.A."/>
            <person name="Bale N.J."/>
            <person name="Sinninghe Damste J.S."/>
            <person name="Khijniak T.V."/>
            <person name="Kublanov I.V."/>
            <person name="Toshchakov S.V."/>
        </authorList>
    </citation>
    <scope>NUCLEOTIDE SEQUENCE [LARGE SCALE GENOMIC DNA]</scope>
    <source>
        <strain evidence="3 4">AArcht4T</strain>
    </source>
</reference>
<feature type="domain" description="DUF7344" evidence="2">
    <location>
        <begin position="128"/>
        <end position="206"/>
    </location>
</feature>
<organism evidence="3 4">
    <name type="scientific">Natrarchaeobius chitinivorans</name>
    <dbReference type="NCBI Taxonomy" id="1679083"/>
    <lineage>
        <taxon>Archaea</taxon>
        <taxon>Methanobacteriati</taxon>
        <taxon>Methanobacteriota</taxon>
        <taxon>Stenosarchaea group</taxon>
        <taxon>Halobacteria</taxon>
        <taxon>Halobacteriales</taxon>
        <taxon>Natrialbaceae</taxon>
        <taxon>Natrarchaeobius</taxon>
    </lineage>
</organism>
<protein>
    <recommendedName>
        <fullName evidence="2">DUF7344 domain-containing protein</fullName>
    </recommendedName>
</protein>
<keyword evidence="4" id="KW-1185">Reference proteome</keyword>
<dbReference type="RefSeq" id="WP_124194129.1">
    <property type="nucleotide sequence ID" value="NZ_REGA01000002.1"/>
</dbReference>
<evidence type="ECO:0000256" key="1">
    <source>
        <dbReference type="SAM" id="MobiDB-lite"/>
    </source>
</evidence>
<dbReference type="InterPro" id="IPR055768">
    <property type="entry name" value="DUF7344"/>
</dbReference>
<feature type="domain" description="DUF7344" evidence="2">
    <location>
        <begin position="18"/>
        <end position="98"/>
    </location>
</feature>
<comment type="caution">
    <text evidence="3">The sequence shown here is derived from an EMBL/GenBank/DDBJ whole genome shotgun (WGS) entry which is preliminary data.</text>
</comment>
<feature type="compositionally biased region" description="Acidic residues" evidence="1">
    <location>
        <begin position="222"/>
        <end position="232"/>
    </location>
</feature>
<sequence>MNTTAPTDRSTRSRDAAFRSLADDHRRTLLAIVHDRSPDGIEKTELSVEFAAVTNDKPPGSVTDDERQRALVDCRHRQLPALIDAGLLEIDGDERVVTTDHWFFGTPQIEAVLVGHTDESDDVLSTIFGVIADSRRRTLLSVLEDWNRSVSVETLARSVAAREAETTVHAVSAKRVDRVQADLVHVHLPLLDDAGLLEYDHAENHISYDGHPILAVDRLTDESADTDGDDESTPLAAAVSGRGNA</sequence>
<evidence type="ECO:0000259" key="2">
    <source>
        <dbReference type="Pfam" id="PF24035"/>
    </source>
</evidence>
<dbReference type="OrthoDB" id="194397at2157"/>
<feature type="region of interest" description="Disordered" evidence="1">
    <location>
        <begin position="222"/>
        <end position="245"/>
    </location>
</feature>
<evidence type="ECO:0000313" key="3">
    <source>
        <dbReference type="EMBL" id="RQG97011.1"/>
    </source>
</evidence>
<accession>A0A3N6MLV3</accession>
<dbReference type="InterPro" id="IPR036388">
    <property type="entry name" value="WH-like_DNA-bd_sf"/>
</dbReference>
<dbReference type="Proteomes" id="UP000282323">
    <property type="component" value="Unassembled WGS sequence"/>
</dbReference>
<name>A0A3N6MLV3_NATCH</name>
<proteinExistence type="predicted"/>
<dbReference type="AlphaFoldDB" id="A0A3N6MLV3"/>
<evidence type="ECO:0000313" key="4">
    <source>
        <dbReference type="Proteomes" id="UP000282323"/>
    </source>
</evidence>